<proteinExistence type="predicted"/>
<organism evidence="1 2">
    <name type="scientific">Paenibacillus agricola</name>
    <dbReference type="NCBI Taxonomy" id="2716264"/>
    <lineage>
        <taxon>Bacteria</taxon>
        <taxon>Bacillati</taxon>
        <taxon>Bacillota</taxon>
        <taxon>Bacilli</taxon>
        <taxon>Bacillales</taxon>
        <taxon>Paenibacillaceae</taxon>
        <taxon>Paenibacillus</taxon>
    </lineage>
</organism>
<name>A0ABX0JAT5_9BACL</name>
<dbReference type="EMBL" id="JAAOIW010000004">
    <property type="protein sequence ID" value="NHN30855.1"/>
    <property type="molecule type" value="Genomic_DNA"/>
</dbReference>
<sequence length="318" mass="37421">MNESINGCLEALLLCYKQRNVDDRTPAIERLKVLYDSIIPPQERSPISINEYESSLIWEKKLIGVFQESSLPTEQLWAYICQVEDPIIYGHLVLYLIEKLVSEQKIQESYTYIEHLPVLQFFKKEDTKYKGYRVLLKYYAELPDVNMFMELLKKSQTIKQKHEIESCKWTLVERTSEISGWEASIQLCQHKKIGDKYIRAALTPITETWAYSKVYQLFEKHPELDSDKTHTRLQILMKTYSQNAKSDPSIEALEFEKLFEEVKQIDPALKWGDFRLRDGLLMDLGLSSHNKAKITLCRKTIKNNALKKELNFWLEQLI</sequence>
<comment type="caution">
    <text evidence="1">The sequence shown here is derived from an EMBL/GenBank/DDBJ whole genome shotgun (WGS) entry which is preliminary data.</text>
</comment>
<evidence type="ECO:0000313" key="2">
    <source>
        <dbReference type="Proteomes" id="UP001165962"/>
    </source>
</evidence>
<accession>A0ABX0JAT5</accession>
<dbReference type="Proteomes" id="UP001165962">
    <property type="component" value="Unassembled WGS sequence"/>
</dbReference>
<gene>
    <name evidence="1" type="ORF">G9U52_13535</name>
</gene>
<protein>
    <submittedName>
        <fullName evidence="1">Uncharacterized protein</fullName>
    </submittedName>
</protein>
<keyword evidence="2" id="KW-1185">Reference proteome</keyword>
<reference evidence="1" key="1">
    <citation type="submission" date="2020-03" db="EMBL/GenBank/DDBJ databases">
        <title>Draft sequencing of Paenibacilllus sp. S3N08.</title>
        <authorList>
            <person name="Kim D.-U."/>
        </authorList>
    </citation>
    <scope>NUCLEOTIDE SEQUENCE</scope>
    <source>
        <strain evidence="1">S3N08</strain>
    </source>
</reference>
<dbReference type="RefSeq" id="WP_166150270.1">
    <property type="nucleotide sequence ID" value="NZ_JAAOIW010000004.1"/>
</dbReference>
<evidence type="ECO:0000313" key="1">
    <source>
        <dbReference type="EMBL" id="NHN30855.1"/>
    </source>
</evidence>